<feature type="domain" description="UDP-N-acetylglucosamine 2-epimerase" evidence="5">
    <location>
        <begin position="25"/>
        <end position="367"/>
    </location>
</feature>
<evidence type="ECO:0000256" key="3">
    <source>
        <dbReference type="ARBA" id="ARBA00038858"/>
    </source>
</evidence>
<dbReference type="AlphaFoldDB" id="A0A1H1RIL3"/>
<reference evidence="7" key="1">
    <citation type="submission" date="2016-10" db="EMBL/GenBank/DDBJ databases">
        <authorList>
            <person name="Varghese N."/>
            <person name="Submissions S."/>
        </authorList>
    </citation>
    <scope>NUCLEOTIDE SEQUENCE [LARGE SCALE GENOMIC DNA]</scope>
    <source>
        <strain evidence="7">DSM 22965</strain>
    </source>
</reference>
<dbReference type="RefSeq" id="WP_092666985.1">
    <property type="nucleotide sequence ID" value="NZ_LT629734.1"/>
</dbReference>
<proteinExistence type="inferred from homology"/>
<dbReference type="Pfam" id="PF02350">
    <property type="entry name" value="Epimerase_2"/>
    <property type="match status" value="1"/>
</dbReference>
<keyword evidence="1 4" id="KW-0413">Isomerase</keyword>
<evidence type="ECO:0000313" key="7">
    <source>
        <dbReference type="Proteomes" id="UP000199649"/>
    </source>
</evidence>
<dbReference type="NCBIfam" id="TIGR00236">
    <property type="entry name" value="wecB"/>
    <property type="match status" value="1"/>
</dbReference>
<dbReference type="CDD" id="cd03786">
    <property type="entry name" value="GTB_UDP-GlcNAc_2-Epimerase"/>
    <property type="match status" value="1"/>
</dbReference>
<dbReference type="PANTHER" id="PTHR43174">
    <property type="entry name" value="UDP-N-ACETYLGLUCOSAMINE 2-EPIMERASE"/>
    <property type="match status" value="1"/>
</dbReference>
<dbReference type="Gene3D" id="3.40.50.2000">
    <property type="entry name" value="Glycogen Phosphorylase B"/>
    <property type="match status" value="2"/>
</dbReference>
<keyword evidence="7" id="KW-1185">Reference proteome</keyword>
<dbReference type="STRING" id="684552.SAMN04489719_2131"/>
<dbReference type="EC" id="5.1.3.14" evidence="3"/>
<dbReference type="InterPro" id="IPR029767">
    <property type="entry name" value="WecB-like"/>
</dbReference>
<gene>
    <name evidence="6" type="ORF">SAMN04489719_2131</name>
</gene>
<comment type="similarity">
    <text evidence="2 4">Belongs to the UDP-N-acetylglucosamine 2-epimerase family.</text>
</comment>
<evidence type="ECO:0000256" key="2">
    <source>
        <dbReference type="ARBA" id="ARBA00038209"/>
    </source>
</evidence>
<dbReference type="EMBL" id="LT629734">
    <property type="protein sequence ID" value="SDS35574.1"/>
    <property type="molecule type" value="Genomic_DNA"/>
</dbReference>
<dbReference type="SUPFAM" id="SSF53756">
    <property type="entry name" value="UDP-Glycosyltransferase/glycogen phosphorylase"/>
    <property type="match status" value="1"/>
</dbReference>
<dbReference type="OrthoDB" id="9803238at2"/>
<dbReference type="InterPro" id="IPR003331">
    <property type="entry name" value="UDP_GlcNAc_Epimerase_2_dom"/>
</dbReference>
<sequence length="382" mass="41097">MQQHKIMVVYGTRPEAIKVATVIEALQNDDRFEAIPVVTGQHREMLDQVNRMFGIEPRHDLDLMKPGQSLNGIVSRAIAGVDAVIAEEQPDVVVVQGDTSTAMAAAIAAFNRQVTVVHLEAGLRTGDIDSPFPEEANRRLIGQVAKLHLAPTGGSRDNLHRESFDPETIVVTGNTVIDALLEASSWDTVPGDERVAAAIAAGRPLILATTHRRENLGGSMKAIGKALASIAKKHSDHVIVLPIHRNPAVRESVLPELEGLVNVIVTEPMGYAEFTKVMNAATIVLTDSGGVQEEAPALGKPVLVMRDNTERPEAVDAGTVRLVGTNRERIEFEADQLLTDHNAYRAMANAVNPYGDGRASVRTVAAIAELLGVGEREPEFSP</sequence>
<evidence type="ECO:0000259" key="5">
    <source>
        <dbReference type="Pfam" id="PF02350"/>
    </source>
</evidence>
<evidence type="ECO:0000313" key="6">
    <source>
        <dbReference type="EMBL" id="SDS35574.1"/>
    </source>
</evidence>
<evidence type="ECO:0000256" key="1">
    <source>
        <dbReference type="ARBA" id="ARBA00023235"/>
    </source>
</evidence>
<dbReference type="GO" id="GO:0008761">
    <property type="term" value="F:UDP-N-acetylglucosamine 2-epimerase activity"/>
    <property type="evidence" value="ECO:0007669"/>
    <property type="project" value="UniProtKB-EC"/>
</dbReference>
<protein>
    <recommendedName>
        <fullName evidence="3">UDP-N-acetylglucosamine 2-epimerase (non-hydrolyzing)</fullName>
        <ecNumber evidence="3">5.1.3.14</ecNumber>
    </recommendedName>
</protein>
<dbReference type="PANTHER" id="PTHR43174:SF2">
    <property type="entry name" value="UDP-N-ACETYLGLUCOSAMINE 2-EPIMERASE"/>
    <property type="match status" value="1"/>
</dbReference>
<evidence type="ECO:0000256" key="4">
    <source>
        <dbReference type="RuleBase" id="RU003513"/>
    </source>
</evidence>
<organism evidence="6 7">
    <name type="scientific">Agrococcus carbonis</name>
    <dbReference type="NCBI Taxonomy" id="684552"/>
    <lineage>
        <taxon>Bacteria</taxon>
        <taxon>Bacillati</taxon>
        <taxon>Actinomycetota</taxon>
        <taxon>Actinomycetes</taxon>
        <taxon>Micrococcales</taxon>
        <taxon>Microbacteriaceae</taxon>
        <taxon>Agrococcus</taxon>
    </lineage>
</organism>
<accession>A0A1H1RIL3</accession>
<name>A0A1H1RIL3_9MICO</name>
<dbReference type="Proteomes" id="UP000199649">
    <property type="component" value="Chromosome I"/>
</dbReference>